<evidence type="ECO:0000313" key="2">
    <source>
        <dbReference type="Proteomes" id="UP001353858"/>
    </source>
</evidence>
<evidence type="ECO:0000313" key="1">
    <source>
        <dbReference type="EMBL" id="KAK4875491.1"/>
    </source>
</evidence>
<proteinExistence type="predicted"/>
<dbReference type="AlphaFoldDB" id="A0AAN7S7K7"/>
<reference evidence="2" key="1">
    <citation type="submission" date="2023-01" db="EMBL/GenBank/DDBJ databases">
        <title>Key to firefly adult light organ development and bioluminescence: homeobox transcription factors regulate luciferase expression and transportation to peroxisome.</title>
        <authorList>
            <person name="Fu X."/>
        </authorList>
    </citation>
    <scope>NUCLEOTIDE SEQUENCE [LARGE SCALE GENOMIC DNA]</scope>
</reference>
<sequence>MTSEKLKCVFCKDRNGKIITFVQDKLKKCKEVLQIRVNFKLKYDNVQLPEQVSDTDGYHRNCYNSFTALMAKYRNLSEINFSSTVDLPSTSSSTSISNIAVDVRETVPDNTSKNLHTEINTQEIDTFNAIIEPDSVFGFFNKLHFTLQHNERL</sequence>
<protein>
    <submittedName>
        <fullName evidence="1">Uncharacterized protein</fullName>
    </submittedName>
</protein>
<comment type="caution">
    <text evidence="1">The sequence shown here is derived from an EMBL/GenBank/DDBJ whole genome shotgun (WGS) entry which is preliminary data.</text>
</comment>
<organism evidence="1 2">
    <name type="scientific">Aquatica leii</name>
    <dbReference type="NCBI Taxonomy" id="1421715"/>
    <lineage>
        <taxon>Eukaryota</taxon>
        <taxon>Metazoa</taxon>
        <taxon>Ecdysozoa</taxon>
        <taxon>Arthropoda</taxon>
        <taxon>Hexapoda</taxon>
        <taxon>Insecta</taxon>
        <taxon>Pterygota</taxon>
        <taxon>Neoptera</taxon>
        <taxon>Endopterygota</taxon>
        <taxon>Coleoptera</taxon>
        <taxon>Polyphaga</taxon>
        <taxon>Elateriformia</taxon>
        <taxon>Elateroidea</taxon>
        <taxon>Lampyridae</taxon>
        <taxon>Luciolinae</taxon>
        <taxon>Aquatica</taxon>
    </lineage>
</organism>
<accession>A0AAN7S7K7</accession>
<dbReference type="Proteomes" id="UP001353858">
    <property type="component" value="Unassembled WGS sequence"/>
</dbReference>
<gene>
    <name evidence="1" type="ORF">RN001_011913</name>
</gene>
<dbReference type="EMBL" id="JARPUR010000005">
    <property type="protein sequence ID" value="KAK4875491.1"/>
    <property type="molecule type" value="Genomic_DNA"/>
</dbReference>
<keyword evidence="2" id="KW-1185">Reference proteome</keyword>
<name>A0AAN7S7K7_9COLE</name>